<dbReference type="AlphaFoldDB" id="T1IDP3"/>
<accession>T1IDP3</accession>
<keyword evidence="2" id="KW-1185">Reference proteome</keyword>
<dbReference type="Proteomes" id="UP000015103">
    <property type="component" value="Unassembled WGS sequence"/>
</dbReference>
<evidence type="ECO:0000313" key="2">
    <source>
        <dbReference type="Proteomes" id="UP000015103"/>
    </source>
</evidence>
<sequence length="91" mass="10144">MVLVGTTLARSSMPDILMEREETNDIQNNPLIPMGRIMFNGPVDVPIKIPCQIEVVKTEKINGKCEKFGPTHVCVADRYVLPSHQDCVFSS</sequence>
<name>T1IDP3_RHOPR</name>
<dbReference type="InParanoid" id="T1IDP3"/>
<dbReference type="VEuPathDB" id="VectorBase:RPRC014413"/>
<evidence type="ECO:0000313" key="1">
    <source>
        <dbReference type="EnsemblMetazoa" id="RPRC014413-PA"/>
    </source>
</evidence>
<proteinExistence type="predicted"/>
<dbReference type="HOGENOM" id="CLU_2087813_0_0_1"/>
<dbReference type="EMBL" id="ACPB03000213">
    <property type="status" value="NOT_ANNOTATED_CDS"/>
    <property type="molecule type" value="Genomic_DNA"/>
</dbReference>
<reference evidence="1" key="1">
    <citation type="submission" date="2015-05" db="UniProtKB">
        <authorList>
            <consortium name="EnsemblMetazoa"/>
        </authorList>
    </citation>
    <scope>IDENTIFICATION</scope>
</reference>
<organism evidence="1 2">
    <name type="scientific">Rhodnius prolixus</name>
    <name type="common">Triatomid bug</name>
    <dbReference type="NCBI Taxonomy" id="13249"/>
    <lineage>
        <taxon>Eukaryota</taxon>
        <taxon>Metazoa</taxon>
        <taxon>Ecdysozoa</taxon>
        <taxon>Arthropoda</taxon>
        <taxon>Hexapoda</taxon>
        <taxon>Insecta</taxon>
        <taxon>Pterygota</taxon>
        <taxon>Neoptera</taxon>
        <taxon>Paraneoptera</taxon>
        <taxon>Hemiptera</taxon>
        <taxon>Heteroptera</taxon>
        <taxon>Panheteroptera</taxon>
        <taxon>Cimicomorpha</taxon>
        <taxon>Reduviidae</taxon>
        <taxon>Triatominae</taxon>
        <taxon>Rhodnius</taxon>
    </lineage>
</organism>
<dbReference type="EnsemblMetazoa" id="RPRC014413-RA">
    <property type="protein sequence ID" value="RPRC014413-PA"/>
    <property type="gene ID" value="RPRC014413"/>
</dbReference>
<protein>
    <submittedName>
        <fullName evidence="1">Uncharacterized protein</fullName>
    </submittedName>
</protein>